<reference evidence="1" key="1">
    <citation type="submission" date="2019-04" db="EMBL/GenBank/DDBJ databases">
        <title>Microbes associate with the intestines of laboratory mice.</title>
        <authorList>
            <person name="Navarre W."/>
            <person name="Wong E."/>
            <person name="Huang K."/>
            <person name="Tropini C."/>
            <person name="Ng K."/>
            <person name="Yu B."/>
        </authorList>
    </citation>
    <scope>NUCLEOTIDE SEQUENCE</scope>
    <source>
        <strain evidence="1">NM01_1-7b</strain>
    </source>
</reference>
<organism evidence="1 2">
    <name type="scientific">Petralouisia muris</name>
    <dbReference type="NCBI Taxonomy" id="3032872"/>
    <lineage>
        <taxon>Bacteria</taxon>
        <taxon>Bacillati</taxon>
        <taxon>Bacillota</taxon>
        <taxon>Clostridia</taxon>
        <taxon>Lachnospirales</taxon>
        <taxon>Lachnospiraceae</taxon>
        <taxon>Petralouisia</taxon>
    </lineage>
</organism>
<keyword evidence="2" id="KW-1185">Reference proteome</keyword>
<name>A0AC61RQX3_9FIRM</name>
<proteinExistence type="predicted"/>
<dbReference type="EMBL" id="SRYA01000060">
    <property type="protein sequence ID" value="TGY91354.1"/>
    <property type="molecule type" value="Genomic_DNA"/>
</dbReference>
<protein>
    <submittedName>
        <fullName evidence="1">Response regulator transcription factor</fullName>
    </submittedName>
</protein>
<evidence type="ECO:0000313" key="2">
    <source>
        <dbReference type="Proteomes" id="UP000304953"/>
    </source>
</evidence>
<accession>A0AC61RQX3</accession>
<dbReference type="Proteomes" id="UP000304953">
    <property type="component" value="Unassembled WGS sequence"/>
</dbReference>
<comment type="caution">
    <text evidence="1">The sequence shown here is derived from an EMBL/GenBank/DDBJ whole genome shotgun (WGS) entry which is preliminary data.</text>
</comment>
<gene>
    <name evidence="1" type="ORF">E5329_21420</name>
</gene>
<evidence type="ECO:0000313" key="1">
    <source>
        <dbReference type="EMBL" id="TGY91354.1"/>
    </source>
</evidence>
<sequence>MNIAVVDDEEAIREQIGGFIKKRNPGFNISDFATGEELLAADTEFDIIFLDIQMKGMGGIEAAKTIRQSNADRVIIFITGIKEHVFEAFDVSAFHYLLKPIAEQKFMEVLDRAIEEAGKRKGQKERQIFIKTKNQGYTLKLNSILYIENRGKKVEIHTTDMEDIIETYAGMEELEGQLGDGFYRCHRGYLVNMAHIVKYDIDSIFLSNGEKVYLTRKKHNEFVKAYMWYLRNGGASCV</sequence>